<dbReference type="GO" id="GO:0018773">
    <property type="term" value="F:acetylpyruvate hydrolase activity"/>
    <property type="evidence" value="ECO:0007669"/>
    <property type="project" value="TreeGrafter"/>
</dbReference>
<sequence length="229" mass="24730">MTQYTFAPPAETLIPVVGSDALFPVRRIYCVGRNYAEHAREMGVDPDREPPFFFSKPRDAVVPSGGNIPFPPATNNLQHEVELVVAMAKGGKDIPEAEALSHVYGYATGIDFTRRDLQMIAREKCHPWEPGKGMDHGAPITAIVPATAGTPAADAAIWLKVNGETRQSARLNQVIWSVPEVISRLSHYFELAPGDLIFTGTPGGVSTVVRGDSLTCGIDGLPELEVVLI</sequence>
<dbReference type="RefSeq" id="WP_162050761.1">
    <property type="nucleotide sequence ID" value="NZ_AP019011.1"/>
</dbReference>
<dbReference type="PANTHER" id="PTHR11820">
    <property type="entry name" value="ACYLPYRUVASE"/>
    <property type="match status" value="1"/>
</dbReference>
<accession>A0A679I997</accession>
<name>A0A679I997_9RHOO</name>
<reference evidence="3" key="1">
    <citation type="submission" date="2020-01" db="EMBL/GenBank/DDBJ databases">
        <title>Phosphoaccumulans saitamaens gen. nov., sp. nov., a polyphosphate accumulating bacterium isolated from surface river water.</title>
        <authorList>
            <person name="Watanabe K."/>
            <person name="Suda W."/>
        </authorList>
    </citation>
    <scope>NUCLEOTIDE SEQUENCE [LARGE SCALE GENOMIC DNA]</scope>
    <source>
        <strain evidence="3">ICHIAU1</strain>
    </source>
</reference>
<dbReference type="Gene3D" id="3.90.850.10">
    <property type="entry name" value="Fumarylacetoacetase-like, C-terminal domain"/>
    <property type="match status" value="1"/>
</dbReference>
<dbReference type="GO" id="GO:0016853">
    <property type="term" value="F:isomerase activity"/>
    <property type="evidence" value="ECO:0007669"/>
    <property type="project" value="UniProtKB-KW"/>
</dbReference>
<keyword evidence="2" id="KW-0413">Isomerase</keyword>
<dbReference type="SUPFAM" id="SSF56529">
    <property type="entry name" value="FAH"/>
    <property type="match status" value="1"/>
</dbReference>
<organism evidence="2 3">
    <name type="scientific">Fluviibacter phosphoraccumulans</name>
    <dbReference type="NCBI Taxonomy" id="1751046"/>
    <lineage>
        <taxon>Bacteria</taxon>
        <taxon>Pseudomonadati</taxon>
        <taxon>Pseudomonadota</taxon>
        <taxon>Betaproteobacteria</taxon>
        <taxon>Rhodocyclales</taxon>
        <taxon>Fluviibacteraceae</taxon>
        <taxon>Fluviibacter</taxon>
    </lineage>
</organism>
<protein>
    <submittedName>
        <fullName evidence="2">5-carboxymethyl-2-hydroxymuconate isomerase</fullName>
    </submittedName>
</protein>
<keyword evidence="3" id="KW-1185">Reference proteome</keyword>
<evidence type="ECO:0000259" key="1">
    <source>
        <dbReference type="Pfam" id="PF01557"/>
    </source>
</evidence>
<evidence type="ECO:0000313" key="2">
    <source>
        <dbReference type="EMBL" id="BBU68451.1"/>
    </source>
</evidence>
<dbReference type="Pfam" id="PF01557">
    <property type="entry name" value="FAA_hydrolase"/>
    <property type="match status" value="1"/>
</dbReference>
<dbReference type="InterPro" id="IPR036663">
    <property type="entry name" value="Fumarylacetoacetase_C_sf"/>
</dbReference>
<dbReference type="PANTHER" id="PTHR11820:SF90">
    <property type="entry name" value="FLUTATHIONE S-TRANSFERASE"/>
    <property type="match status" value="1"/>
</dbReference>
<gene>
    <name evidence="2" type="ORF">ICHIAU1_07340</name>
</gene>
<dbReference type="AlphaFoldDB" id="A0A679I997"/>
<dbReference type="Proteomes" id="UP000463961">
    <property type="component" value="Chromosome"/>
</dbReference>
<proteinExistence type="predicted"/>
<feature type="domain" description="Fumarylacetoacetase-like C-terminal" evidence="1">
    <location>
        <begin position="28"/>
        <end position="226"/>
    </location>
</feature>
<dbReference type="EMBL" id="AP022345">
    <property type="protein sequence ID" value="BBU68451.1"/>
    <property type="molecule type" value="Genomic_DNA"/>
</dbReference>
<dbReference type="InterPro" id="IPR011234">
    <property type="entry name" value="Fumarylacetoacetase-like_C"/>
</dbReference>
<evidence type="ECO:0000313" key="3">
    <source>
        <dbReference type="Proteomes" id="UP000463961"/>
    </source>
</evidence>
<dbReference type="OrthoDB" id="8582489at2"/>